<accession>A0A3B0U5G3</accession>
<evidence type="ECO:0000313" key="1">
    <source>
        <dbReference type="EMBL" id="VAW25568.1"/>
    </source>
</evidence>
<protein>
    <submittedName>
        <fullName evidence="1">GldC</fullName>
    </submittedName>
</protein>
<reference evidence="1" key="1">
    <citation type="submission" date="2018-06" db="EMBL/GenBank/DDBJ databases">
        <authorList>
            <person name="Zhirakovskaya E."/>
        </authorList>
    </citation>
    <scope>NUCLEOTIDE SEQUENCE</scope>
</reference>
<organism evidence="1">
    <name type="scientific">hydrothermal vent metagenome</name>
    <dbReference type="NCBI Taxonomy" id="652676"/>
    <lineage>
        <taxon>unclassified sequences</taxon>
        <taxon>metagenomes</taxon>
        <taxon>ecological metagenomes</taxon>
    </lineage>
</organism>
<sequence length="41" mass="4887">FYQTLVSMANTFERATNDEKMSATMRDFCDFFAEKLELKKK</sequence>
<dbReference type="AlphaFoldDB" id="A0A3B0U5G3"/>
<dbReference type="InterPro" id="IPR019854">
    <property type="entry name" value="Motility-assoc_prot_GldC"/>
</dbReference>
<gene>
    <name evidence="1" type="ORF">MNBD_BACTEROID04-401</name>
</gene>
<proteinExistence type="predicted"/>
<feature type="non-terminal residue" evidence="1">
    <location>
        <position position="1"/>
    </location>
</feature>
<dbReference type="EMBL" id="UOER01000447">
    <property type="protein sequence ID" value="VAW25568.1"/>
    <property type="molecule type" value="Genomic_DNA"/>
</dbReference>
<name>A0A3B0U5G3_9ZZZZ</name>
<dbReference type="Pfam" id="PF19937">
    <property type="entry name" value="GldC-like"/>
    <property type="match status" value="1"/>
</dbReference>